<sequence length="60" mass="6694">LLSFNQLINDNNSNNERSLSSHHQHDPSQWSSSKPSTLLTNDLDSSQSTSLPSITKQRSL</sequence>
<evidence type="ECO:0000313" key="3">
    <source>
        <dbReference type="Proteomes" id="UP000663823"/>
    </source>
</evidence>
<protein>
    <submittedName>
        <fullName evidence="2">Uncharacterized protein</fullName>
    </submittedName>
</protein>
<feature type="non-terminal residue" evidence="2">
    <location>
        <position position="1"/>
    </location>
</feature>
<name>A0A820HIW0_9BILA</name>
<feature type="region of interest" description="Disordered" evidence="1">
    <location>
        <begin position="1"/>
        <end position="60"/>
    </location>
</feature>
<feature type="compositionally biased region" description="Polar residues" evidence="1">
    <location>
        <begin position="1"/>
        <end position="18"/>
    </location>
</feature>
<accession>A0A820HIW0</accession>
<proteinExistence type="predicted"/>
<organism evidence="2 3">
    <name type="scientific">Rotaria sordida</name>
    <dbReference type="NCBI Taxonomy" id="392033"/>
    <lineage>
        <taxon>Eukaryota</taxon>
        <taxon>Metazoa</taxon>
        <taxon>Spiralia</taxon>
        <taxon>Gnathifera</taxon>
        <taxon>Rotifera</taxon>
        <taxon>Eurotatoria</taxon>
        <taxon>Bdelloidea</taxon>
        <taxon>Philodinida</taxon>
        <taxon>Philodinidae</taxon>
        <taxon>Rotaria</taxon>
    </lineage>
</organism>
<reference evidence="2" key="1">
    <citation type="submission" date="2021-02" db="EMBL/GenBank/DDBJ databases">
        <authorList>
            <person name="Nowell W R."/>
        </authorList>
    </citation>
    <scope>NUCLEOTIDE SEQUENCE</scope>
</reference>
<dbReference type="Proteomes" id="UP000663823">
    <property type="component" value="Unassembled WGS sequence"/>
</dbReference>
<dbReference type="AlphaFoldDB" id="A0A820HIW0"/>
<evidence type="ECO:0000313" key="2">
    <source>
        <dbReference type="EMBL" id="CAF4296700.1"/>
    </source>
</evidence>
<comment type="caution">
    <text evidence="2">The sequence shown here is derived from an EMBL/GenBank/DDBJ whole genome shotgun (WGS) entry which is preliminary data.</text>
</comment>
<feature type="compositionally biased region" description="Polar residues" evidence="1">
    <location>
        <begin position="27"/>
        <end position="60"/>
    </location>
</feature>
<dbReference type="EMBL" id="CAJOAX010045706">
    <property type="protein sequence ID" value="CAF4296700.1"/>
    <property type="molecule type" value="Genomic_DNA"/>
</dbReference>
<evidence type="ECO:0000256" key="1">
    <source>
        <dbReference type="SAM" id="MobiDB-lite"/>
    </source>
</evidence>
<feature type="non-terminal residue" evidence="2">
    <location>
        <position position="60"/>
    </location>
</feature>
<gene>
    <name evidence="2" type="ORF">OTI717_LOCUS41915</name>
</gene>